<dbReference type="InterPro" id="IPR001647">
    <property type="entry name" value="HTH_TetR"/>
</dbReference>
<evidence type="ECO:0000259" key="5">
    <source>
        <dbReference type="PROSITE" id="PS50977"/>
    </source>
</evidence>
<keyword evidence="3" id="KW-0804">Transcription</keyword>
<organism evidence="6 7">
    <name type="scientific">Cohnella cholangitidis</name>
    <dbReference type="NCBI Taxonomy" id="2598458"/>
    <lineage>
        <taxon>Bacteria</taxon>
        <taxon>Bacillati</taxon>
        <taxon>Bacillota</taxon>
        <taxon>Bacilli</taxon>
        <taxon>Bacillales</taxon>
        <taxon>Paenibacillaceae</taxon>
        <taxon>Cohnella</taxon>
    </lineage>
</organism>
<dbReference type="PRINTS" id="PR00455">
    <property type="entry name" value="HTHTETR"/>
</dbReference>
<dbReference type="PROSITE" id="PS50977">
    <property type="entry name" value="HTH_TETR_2"/>
    <property type="match status" value="1"/>
</dbReference>
<evidence type="ECO:0000256" key="3">
    <source>
        <dbReference type="ARBA" id="ARBA00023163"/>
    </source>
</evidence>
<keyword evidence="7" id="KW-1185">Reference proteome</keyword>
<dbReference type="PANTHER" id="PTHR47506">
    <property type="entry name" value="TRANSCRIPTIONAL REGULATORY PROTEIN"/>
    <property type="match status" value="1"/>
</dbReference>
<dbReference type="Pfam" id="PF00440">
    <property type="entry name" value="TetR_N"/>
    <property type="match status" value="1"/>
</dbReference>
<keyword evidence="2 4" id="KW-0238">DNA-binding</keyword>
<reference evidence="6 7" key="1">
    <citation type="submission" date="2019-07" db="EMBL/GenBank/DDBJ databases">
        <authorList>
            <person name="Kim J.K."/>
            <person name="Cheong H.-M."/>
            <person name="Choi Y."/>
            <person name="Hwang K.J."/>
            <person name="Lee S."/>
            <person name="Choi C."/>
        </authorList>
    </citation>
    <scope>NUCLEOTIDE SEQUENCE [LARGE SCALE GENOMIC DNA]</scope>
    <source>
        <strain evidence="6 7">KS 22</strain>
    </source>
</reference>
<dbReference type="InterPro" id="IPR036271">
    <property type="entry name" value="Tet_transcr_reg_TetR-rel_C_sf"/>
</dbReference>
<dbReference type="RefSeq" id="WP_182303435.1">
    <property type="nucleotide sequence ID" value="NZ_CP041969.1"/>
</dbReference>
<feature type="DNA-binding region" description="H-T-H motif" evidence="4">
    <location>
        <begin position="28"/>
        <end position="47"/>
    </location>
</feature>
<dbReference type="EMBL" id="CP041969">
    <property type="protein sequence ID" value="QMV42034.1"/>
    <property type="molecule type" value="Genomic_DNA"/>
</dbReference>
<dbReference type="SUPFAM" id="SSF48498">
    <property type="entry name" value="Tetracyclin repressor-like, C-terminal domain"/>
    <property type="match status" value="1"/>
</dbReference>
<sequence>MQKGENTRKNIIAKSAELFNQKGYAGSSLSDITELTGIKKGGIYRYFASKDEIAIEAYQYAGSIVGGKIKEALDRESTAMGKLLVYLKVYGNVVEDPPFVGGCPLLNLATESDDGHPVLRGKARQGMDNTLDTMKRIISEGVQSGEFKANLDIDALATFTLSVMEGGIMLSKLEGDNRHVRMNIESLSSYLKGMCLRDKEL</sequence>
<evidence type="ECO:0000256" key="2">
    <source>
        <dbReference type="ARBA" id="ARBA00023125"/>
    </source>
</evidence>
<evidence type="ECO:0000256" key="1">
    <source>
        <dbReference type="ARBA" id="ARBA00023015"/>
    </source>
</evidence>
<dbReference type="KEGG" id="cchl:FPL14_13130"/>
<dbReference type="Gene3D" id="1.10.357.10">
    <property type="entry name" value="Tetracycline Repressor, domain 2"/>
    <property type="match status" value="1"/>
</dbReference>
<feature type="domain" description="HTH tetR-type" evidence="5">
    <location>
        <begin position="5"/>
        <end position="65"/>
    </location>
</feature>
<dbReference type="InterPro" id="IPR011075">
    <property type="entry name" value="TetR_C"/>
</dbReference>
<gene>
    <name evidence="6" type="ORF">FPL14_13130</name>
</gene>
<dbReference type="SUPFAM" id="SSF46689">
    <property type="entry name" value="Homeodomain-like"/>
    <property type="match status" value="1"/>
</dbReference>
<dbReference type="AlphaFoldDB" id="A0A7G5BYK0"/>
<name>A0A7G5BYK0_9BACL</name>
<evidence type="ECO:0000313" key="6">
    <source>
        <dbReference type="EMBL" id="QMV42034.1"/>
    </source>
</evidence>
<proteinExistence type="predicted"/>
<evidence type="ECO:0000313" key="7">
    <source>
        <dbReference type="Proteomes" id="UP000515679"/>
    </source>
</evidence>
<dbReference type="Pfam" id="PF16925">
    <property type="entry name" value="TetR_C_13"/>
    <property type="match status" value="1"/>
</dbReference>
<protein>
    <submittedName>
        <fullName evidence="6">TetR/AcrR family transcriptional regulator</fullName>
    </submittedName>
</protein>
<dbReference type="InterPro" id="IPR009057">
    <property type="entry name" value="Homeodomain-like_sf"/>
</dbReference>
<dbReference type="GO" id="GO:0003677">
    <property type="term" value="F:DNA binding"/>
    <property type="evidence" value="ECO:0007669"/>
    <property type="project" value="UniProtKB-UniRule"/>
</dbReference>
<keyword evidence="1" id="KW-0805">Transcription regulation</keyword>
<evidence type="ECO:0000256" key="4">
    <source>
        <dbReference type="PROSITE-ProRule" id="PRU00335"/>
    </source>
</evidence>
<dbReference type="PANTHER" id="PTHR47506:SF3">
    <property type="entry name" value="HTH-TYPE TRANSCRIPTIONAL REGULATOR LMRA"/>
    <property type="match status" value="1"/>
</dbReference>
<dbReference type="Proteomes" id="UP000515679">
    <property type="component" value="Chromosome"/>
</dbReference>
<accession>A0A7G5BYK0</accession>